<evidence type="ECO:0000256" key="1">
    <source>
        <dbReference type="SAM" id="Phobius"/>
    </source>
</evidence>
<gene>
    <name evidence="2" type="ORF">FBF83_08145</name>
</gene>
<protein>
    <submittedName>
        <fullName evidence="2">DUF1427 family protein</fullName>
    </submittedName>
</protein>
<reference evidence="2 3" key="1">
    <citation type="submission" date="2019-04" db="EMBL/GenBank/DDBJ databases">
        <title>Genome sequence of Bacillus hwajinpoensis strain Y2.</title>
        <authorList>
            <person name="Fair J.L."/>
            <person name="Maclea K.S."/>
        </authorList>
    </citation>
    <scope>NUCLEOTIDE SEQUENCE [LARGE SCALE GENOMIC DNA]</scope>
    <source>
        <strain evidence="2 3">Y2</strain>
    </source>
</reference>
<proteinExistence type="predicted"/>
<sequence length="56" mass="5919">MKTILIATLTGFIVGLVFAFLKLPIPAPPAFAGIAGIMGIYLGFKAYAWLSGYLSL</sequence>
<evidence type="ECO:0000313" key="3">
    <source>
        <dbReference type="Proteomes" id="UP000310541"/>
    </source>
</evidence>
<dbReference type="EMBL" id="SWFM01000002">
    <property type="protein sequence ID" value="TKD70592.1"/>
    <property type="molecule type" value="Genomic_DNA"/>
</dbReference>
<comment type="caution">
    <text evidence="2">The sequence shown here is derived from an EMBL/GenBank/DDBJ whole genome shotgun (WGS) entry which is preliminary data.</text>
</comment>
<dbReference type="RefSeq" id="WP_136946672.1">
    <property type="nucleotide sequence ID" value="NZ_SWFM01000002.1"/>
</dbReference>
<feature type="transmembrane region" description="Helical" evidence="1">
    <location>
        <begin position="29"/>
        <end position="50"/>
    </location>
</feature>
<evidence type="ECO:0000313" key="2">
    <source>
        <dbReference type="EMBL" id="TKD70592.1"/>
    </source>
</evidence>
<keyword evidence="1" id="KW-1133">Transmembrane helix</keyword>
<dbReference type="InterPro" id="IPR020017">
    <property type="entry name" value="XapX_domain"/>
</dbReference>
<keyword evidence="1" id="KW-0812">Transmembrane</keyword>
<accession>A0A4U1MJD7</accession>
<dbReference type="NCBIfam" id="TIGR03510">
    <property type="entry name" value="XapX"/>
    <property type="match status" value="1"/>
</dbReference>
<keyword evidence="1" id="KW-0472">Membrane</keyword>
<name>A0A4U1MJD7_9BACL</name>
<dbReference type="Proteomes" id="UP000310541">
    <property type="component" value="Unassembled WGS sequence"/>
</dbReference>
<organism evidence="2 3">
    <name type="scientific">Guptibacillus hwajinpoensis</name>
    <dbReference type="NCBI Taxonomy" id="208199"/>
    <lineage>
        <taxon>Bacteria</taxon>
        <taxon>Bacillati</taxon>
        <taxon>Bacillota</taxon>
        <taxon>Bacilli</taxon>
        <taxon>Bacillales</taxon>
        <taxon>Guptibacillaceae</taxon>
        <taxon>Guptibacillus</taxon>
    </lineage>
</organism>
<dbReference type="AlphaFoldDB" id="A0A4U1MJD7"/>